<evidence type="ECO:0000256" key="11">
    <source>
        <dbReference type="ARBA" id="ARBA00093666"/>
    </source>
</evidence>
<evidence type="ECO:0000256" key="7">
    <source>
        <dbReference type="ARBA" id="ARBA00022833"/>
    </source>
</evidence>
<comment type="pathway">
    <text evidence="2">Cell wall biogenesis; cell wall polysaccharide biosynthesis.</text>
</comment>
<dbReference type="GO" id="GO:0008237">
    <property type="term" value="F:metallopeptidase activity"/>
    <property type="evidence" value="ECO:0007669"/>
    <property type="project" value="UniProtKB-KW"/>
</dbReference>
<evidence type="ECO:0000256" key="5">
    <source>
        <dbReference type="ARBA" id="ARBA00022729"/>
    </source>
</evidence>
<keyword evidence="8" id="KW-0482">Metalloprotease</keyword>
<keyword evidence="13" id="KW-1185">Reference proteome</keyword>
<proteinExistence type="inferred from homology"/>
<dbReference type="InterPro" id="IPR009045">
    <property type="entry name" value="Zn_M74/Hedgehog-like"/>
</dbReference>
<reference evidence="12 13" key="1">
    <citation type="journal article" date="2000" name="Arch. Microbiol.">
        <title>Rhodobaca bogoriensis gen. nov. and sp. nov., an alkaliphilic purple nonsulfur bacterium from African Rift Valley soda lakes.</title>
        <authorList>
            <person name="Milford A.D."/>
            <person name="Achenbach L.A."/>
            <person name="Jung D.O."/>
            <person name="Madigan M.T."/>
        </authorList>
    </citation>
    <scope>NUCLEOTIDE SEQUENCE [LARGE SCALE GENOMIC DNA]</scope>
    <source>
        <strain evidence="12 13">2376</strain>
    </source>
</reference>
<dbReference type="Pfam" id="PF05951">
    <property type="entry name" value="Peptidase_M15_2"/>
    <property type="match status" value="1"/>
</dbReference>
<dbReference type="AlphaFoldDB" id="A0A7Z0I2L3"/>
<protein>
    <recommendedName>
        <fullName evidence="11">Murein endopeptidase K</fullName>
    </recommendedName>
</protein>
<dbReference type="GO" id="GO:0006508">
    <property type="term" value="P:proteolysis"/>
    <property type="evidence" value="ECO:0007669"/>
    <property type="project" value="UniProtKB-KW"/>
</dbReference>
<dbReference type="SUPFAM" id="SSF55166">
    <property type="entry name" value="Hedgehog/DD-peptidase"/>
    <property type="match status" value="1"/>
</dbReference>
<dbReference type="PANTHER" id="PTHR37425:SF1">
    <property type="entry name" value="OUTER MEMBRANE PROTEIN"/>
    <property type="match status" value="1"/>
</dbReference>
<keyword evidence="3" id="KW-0645">Protease</keyword>
<evidence type="ECO:0000256" key="9">
    <source>
        <dbReference type="ARBA" id="ARBA00023316"/>
    </source>
</evidence>
<evidence type="ECO:0000256" key="4">
    <source>
        <dbReference type="ARBA" id="ARBA00022723"/>
    </source>
</evidence>
<evidence type="ECO:0000313" key="13">
    <source>
        <dbReference type="Proteomes" id="UP000529417"/>
    </source>
</evidence>
<dbReference type="Gene3D" id="3.30.1380.10">
    <property type="match status" value="1"/>
</dbReference>
<keyword evidence="7" id="KW-0862">Zinc</keyword>
<comment type="cofactor">
    <cofactor evidence="1">
        <name>Zn(2+)</name>
        <dbReference type="ChEBI" id="CHEBI:29105"/>
    </cofactor>
</comment>
<dbReference type="RefSeq" id="WP_179907580.1">
    <property type="nucleotide sequence ID" value="NZ_JACBXS010000075.1"/>
</dbReference>
<dbReference type="PANTHER" id="PTHR37425">
    <property type="match status" value="1"/>
</dbReference>
<dbReference type="PROSITE" id="PS51318">
    <property type="entry name" value="TAT"/>
    <property type="match status" value="1"/>
</dbReference>
<evidence type="ECO:0000256" key="6">
    <source>
        <dbReference type="ARBA" id="ARBA00022801"/>
    </source>
</evidence>
<comment type="caution">
    <text evidence="12">The sequence shown here is derived from an EMBL/GenBank/DDBJ whole genome shotgun (WGS) entry which is preliminary data.</text>
</comment>
<dbReference type="EMBL" id="JACBXS010000075">
    <property type="protein sequence ID" value="NYS26788.1"/>
    <property type="molecule type" value="Genomic_DNA"/>
</dbReference>
<dbReference type="GO" id="GO:0046872">
    <property type="term" value="F:metal ion binding"/>
    <property type="evidence" value="ECO:0007669"/>
    <property type="project" value="UniProtKB-KW"/>
</dbReference>
<evidence type="ECO:0000256" key="3">
    <source>
        <dbReference type="ARBA" id="ARBA00022670"/>
    </source>
</evidence>
<evidence type="ECO:0000256" key="2">
    <source>
        <dbReference type="ARBA" id="ARBA00004776"/>
    </source>
</evidence>
<accession>A0A7Z0I2L3</accession>
<dbReference type="Proteomes" id="UP000529417">
    <property type="component" value="Unassembled WGS sequence"/>
</dbReference>
<sequence length="182" mass="19760">MQTPGHTALTRRAFLFGASAALGGLSAAPAAAFLRRQADPEAAEPRSLLMINQRTDELFNEVYFDGVGYLAESLDRFAHFARDLRTGERGTMDPYLLDLAADIQALAGADAPLVLTHGFRSSSRNVRGGAANSHHLHGQALDITHRGLGTRRLHQIAAQIGRGGLGRYSSFIHIDTGETRRW</sequence>
<keyword evidence="9" id="KW-0961">Cell wall biogenesis/degradation</keyword>
<dbReference type="InterPro" id="IPR006311">
    <property type="entry name" value="TAT_signal"/>
</dbReference>
<name>A0A7Z0I2L3_9RHOB</name>
<evidence type="ECO:0000256" key="8">
    <source>
        <dbReference type="ARBA" id="ARBA00023049"/>
    </source>
</evidence>
<dbReference type="InterPro" id="IPR010275">
    <property type="entry name" value="MepK"/>
</dbReference>
<keyword evidence="5" id="KW-0732">Signal</keyword>
<comment type="similarity">
    <text evidence="10">Belongs to the peptidase M15 family.</text>
</comment>
<gene>
    <name evidence="12" type="ORF">HUK65_17615</name>
</gene>
<evidence type="ECO:0000313" key="12">
    <source>
        <dbReference type="EMBL" id="NYS26788.1"/>
    </source>
</evidence>
<keyword evidence="4" id="KW-0479">Metal-binding</keyword>
<evidence type="ECO:0000256" key="1">
    <source>
        <dbReference type="ARBA" id="ARBA00001947"/>
    </source>
</evidence>
<keyword evidence="6" id="KW-0378">Hydrolase</keyword>
<dbReference type="GO" id="GO:0071555">
    <property type="term" value="P:cell wall organization"/>
    <property type="evidence" value="ECO:0007669"/>
    <property type="project" value="UniProtKB-KW"/>
</dbReference>
<organism evidence="12 13">
    <name type="scientific">Rhabdonatronobacter sediminivivens</name>
    <dbReference type="NCBI Taxonomy" id="2743469"/>
    <lineage>
        <taxon>Bacteria</taxon>
        <taxon>Pseudomonadati</taxon>
        <taxon>Pseudomonadota</taxon>
        <taxon>Alphaproteobacteria</taxon>
        <taxon>Rhodobacterales</taxon>
        <taxon>Paracoccaceae</taxon>
        <taxon>Rhabdonatronobacter</taxon>
    </lineage>
</organism>
<evidence type="ECO:0000256" key="10">
    <source>
        <dbReference type="ARBA" id="ARBA00093448"/>
    </source>
</evidence>